<dbReference type="FunFam" id="3.40.30.10:FF:000156">
    <property type="entry name" value="Glutathione S-transferase 1"/>
    <property type="match status" value="1"/>
</dbReference>
<dbReference type="Pfam" id="PF02798">
    <property type="entry name" value="GST_N"/>
    <property type="match status" value="1"/>
</dbReference>
<proteinExistence type="inferred from homology"/>
<dbReference type="EMBL" id="WEKT01000010">
    <property type="protein sequence ID" value="MZI93118.1"/>
    <property type="molecule type" value="Genomic_DNA"/>
</dbReference>
<dbReference type="InterPro" id="IPR036282">
    <property type="entry name" value="Glutathione-S-Trfase_C_sf"/>
</dbReference>
<dbReference type="SUPFAM" id="SSF52833">
    <property type="entry name" value="Thioredoxin-like"/>
    <property type="match status" value="1"/>
</dbReference>
<dbReference type="InterPro" id="IPR036249">
    <property type="entry name" value="Thioredoxin-like_sf"/>
</dbReference>
<dbReference type="PANTHER" id="PTHR44051:SF9">
    <property type="entry name" value="GLUTATHIONE S-TRANSFERASE 1"/>
    <property type="match status" value="1"/>
</dbReference>
<evidence type="ECO:0000256" key="1">
    <source>
        <dbReference type="ARBA" id="ARBA00012452"/>
    </source>
</evidence>
<comment type="catalytic activity">
    <reaction evidence="3">
        <text>RX + glutathione = an S-substituted glutathione + a halide anion + H(+)</text>
        <dbReference type="Rhea" id="RHEA:16437"/>
        <dbReference type="ChEBI" id="CHEBI:15378"/>
        <dbReference type="ChEBI" id="CHEBI:16042"/>
        <dbReference type="ChEBI" id="CHEBI:17792"/>
        <dbReference type="ChEBI" id="CHEBI:57925"/>
        <dbReference type="ChEBI" id="CHEBI:90779"/>
        <dbReference type="EC" id="2.5.1.18"/>
    </reaction>
</comment>
<accession>A0A7X4LJJ0</accession>
<dbReference type="GO" id="GO:0004601">
    <property type="term" value="F:peroxidase activity"/>
    <property type="evidence" value="ECO:0007669"/>
    <property type="project" value="UniProtKB-ARBA"/>
</dbReference>
<reference evidence="7 8" key="1">
    <citation type="submission" date="2019-10" db="EMBL/GenBank/DDBJ databases">
        <title>Vibrio sp. nov. isolated from a shrimp pond.</title>
        <authorList>
            <person name="Gomez-Gil B."/>
            <person name="Enciso-Ibarra J."/>
            <person name="Enciso-Ibarra K."/>
            <person name="Bolan-Mejia C."/>
        </authorList>
    </citation>
    <scope>NUCLEOTIDE SEQUENCE [LARGE SCALE GENOMIC DNA]</scope>
    <source>
        <strain evidence="7 8">CAIM 722</strain>
    </source>
</reference>
<dbReference type="Gene3D" id="1.20.1050.10">
    <property type="match status" value="1"/>
</dbReference>
<gene>
    <name evidence="7" type="ORF">F9817_07890</name>
</gene>
<evidence type="ECO:0000313" key="8">
    <source>
        <dbReference type="Proteomes" id="UP000462621"/>
    </source>
</evidence>
<dbReference type="InterPro" id="IPR004045">
    <property type="entry name" value="Glutathione_S-Trfase_N"/>
</dbReference>
<dbReference type="SFLD" id="SFLDG00358">
    <property type="entry name" value="Main_(cytGST)"/>
    <property type="match status" value="1"/>
</dbReference>
<evidence type="ECO:0000259" key="5">
    <source>
        <dbReference type="PROSITE" id="PS50404"/>
    </source>
</evidence>
<dbReference type="Proteomes" id="UP000462621">
    <property type="component" value="Unassembled WGS sequence"/>
</dbReference>
<dbReference type="SFLD" id="SFLDS00019">
    <property type="entry name" value="Glutathione_Transferase_(cytos"/>
    <property type="match status" value="1"/>
</dbReference>
<evidence type="ECO:0000256" key="4">
    <source>
        <dbReference type="RuleBase" id="RU003494"/>
    </source>
</evidence>
<organism evidence="7 8">
    <name type="scientific">Vibrio eleionomae</name>
    <dbReference type="NCBI Taxonomy" id="2653505"/>
    <lineage>
        <taxon>Bacteria</taxon>
        <taxon>Pseudomonadati</taxon>
        <taxon>Pseudomonadota</taxon>
        <taxon>Gammaproteobacteria</taxon>
        <taxon>Vibrionales</taxon>
        <taxon>Vibrionaceae</taxon>
        <taxon>Vibrio</taxon>
    </lineage>
</organism>
<dbReference type="PROSITE" id="PS50405">
    <property type="entry name" value="GST_CTER"/>
    <property type="match status" value="1"/>
</dbReference>
<keyword evidence="8" id="KW-1185">Reference proteome</keyword>
<dbReference type="AlphaFoldDB" id="A0A7X4LJJ0"/>
<protein>
    <recommendedName>
        <fullName evidence="1">glutathione transferase</fullName>
        <ecNumber evidence="1">2.5.1.18</ecNumber>
    </recommendedName>
</protein>
<dbReference type="RefSeq" id="WP_161154418.1">
    <property type="nucleotide sequence ID" value="NZ_WEKT01000010.1"/>
</dbReference>
<dbReference type="EC" id="2.5.1.18" evidence="1"/>
<dbReference type="GO" id="GO:0005737">
    <property type="term" value="C:cytoplasm"/>
    <property type="evidence" value="ECO:0007669"/>
    <property type="project" value="UniProtKB-ARBA"/>
</dbReference>
<comment type="caution">
    <text evidence="7">The sequence shown here is derived from an EMBL/GenBank/DDBJ whole genome shotgun (WGS) entry which is preliminary data.</text>
</comment>
<evidence type="ECO:0000313" key="7">
    <source>
        <dbReference type="EMBL" id="MZI93118.1"/>
    </source>
</evidence>
<dbReference type="InterPro" id="IPR004046">
    <property type="entry name" value="GST_C"/>
</dbReference>
<feature type="domain" description="GST N-terminal" evidence="5">
    <location>
        <begin position="1"/>
        <end position="81"/>
    </location>
</feature>
<dbReference type="SFLD" id="SFLDG01150">
    <property type="entry name" value="Main.1:_Beta-like"/>
    <property type="match status" value="1"/>
</dbReference>
<dbReference type="CDD" id="cd03046">
    <property type="entry name" value="GST_N_GTT1_like"/>
    <property type="match status" value="1"/>
</dbReference>
<name>A0A7X4LJJ0_9VIBR</name>
<evidence type="ECO:0000256" key="3">
    <source>
        <dbReference type="ARBA" id="ARBA00047960"/>
    </source>
</evidence>
<dbReference type="PANTHER" id="PTHR44051">
    <property type="entry name" value="GLUTATHIONE S-TRANSFERASE-RELATED"/>
    <property type="match status" value="1"/>
</dbReference>
<dbReference type="InterPro" id="IPR040079">
    <property type="entry name" value="Glutathione_S-Trfase"/>
</dbReference>
<dbReference type="SUPFAM" id="SSF47616">
    <property type="entry name" value="GST C-terminal domain-like"/>
    <property type="match status" value="1"/>
</dbReference>
<evidence type="ECO:0000256" key="2">
    <source>
        <dbReference type="ARBA" id="ARBA00022679"/>
    </source>
</evidence>
<dbReference type="InterPro" id="IPR010987">
    <property type="entry name" value="Glutathione-S-Trfase_C-like"/>
</dbReference>
<dbReference type="Gene3D" id="3.40.30.10">
    <property type="entry name" value="Glutaredoxin"/>
    <property type="match status" value="1"/>
</dbReference>
<dbReference type="PROSITE" id="PS50404">
    <property type="entry name" value="GST_NTER"/>
    <property type="match status" value="1"/>
</dbReference>
<dbReference type="Pfam" id="PF00043">
    <property type="entry name" value="GST_C"/>
    <property type="match status" value="1"/>
</dbReference>
<keyword evidence="2 7" id="KW-0808">Transferase</keyword>
<comment type="similarity">
    <text evidence="4">Belongs to the GST superfamily.</text>
</comment>
<sequence>MITLHHLNKSRSKRIIWLLEELGVDYQIKAYQRDSKTQLAPQELKEIHPLGKSPVIDEDGFVLAESGAIIEYLAGRFAENTLVPEKGTQDYALYLQWLHFAESSAMVPTLLKIFLALEPNDTQFLDHYAQVELEKVMGYLNQELANKAYLVGNKLSGADIIMSFIPEVLQQLGALQNYPNLQRYYATLSENPHFQKANKLEAQYDTQSA</sequence>
<dbReference type="GO" id="GO:0004364">
    <property type="term" value="F:glutathione transferase activity"/>
    <property type="evidence" value="ECO:0007669"/>
    <property type="project" value="UniProtKB-EC"/>
</dbReference>
<evidence type="ECO:0000259" key="6">
    <source>
        <dbReference type="PROSITE" id="PS50405"/>
    </source>
</evidence>
<feature type="domain" description="GST C-terminal" evidence="6">
    <location>
        <begin position="87"/>
        <end position="208"/>
    </location>
</feature>